<keyword evidence="9" id="KW-0472">Membrane</keyword>
<evidence type="ECO:0000256" key="1">
    <source>
        <dbReference type="ARBA" id="ARBA00012513"/>
    </source>
</evidence>
<keyword evidence="3" id="KW-0808">Transferase</keyword>
<evidence type="ECO:0000256" key="4">
    <source>
        <dbReference type="ARBA" id="ARBA00022741"/>
    </source>
</evidence>
<evidence type="ECO:0000259" key="10">
    <source>
        <dbReference type="PROSITE" id="PS50011"/>
    </source>
</evidence>
<evidence type="ECO:0000313" key="11">
    <source>
        <dbReference type="EMBL" id="SEG29449.1"/>
    </source>
</evidence>
<evidence type="ECO:0000256" key="7">
    <source>
        <dbReference type="PROSITE-ProRule" id="PRU10141"/>
    </source>
</evidence>
<dbReference type="EC" id="2.7.11.1" evidence="1"/>
<feature type="domain" description="Protein kinase" evidence="10">
    <location>
        <begin position="9"/>
        <end position="268"/>
    </location>
</feature>
<feature type="region of interest" description="Disordered" evidence="8">
    <location>
        <begin position="286"/>
        <end position="317"/>
    </location>
</feature>
<dbReference type="OrthoDB" id="4716121at2"/>
<feature type="binding site" evidence="7">
    <location>
        <position position="38"/>
    </location>
    <ligand>
        <name>ATP</name>
        <dbReference type="ChEBI" id="CHEBI:30616"/>
    </ligand>
</feature>
<dbReference type="Gene3D" id="2.50.20.20">
    <property type="match status" value="1"/>
</dbReference>
<dbReference type="InterPro" id="IPR017441">
    <property type="entry name" value="Protein_kinase_ATP_BS"/>
</dbReference>
<dbReference type="InterPro" id="IPR000719">
    <property type="entry name" value="Prot_kinase_dom"/>
</dbReference>
<name>A0A1H5YYT0_9ACTN</name>
<accession>A0A1H5YYT0</accession>
<evidence type="ECO:0000256" key="3">
    <source>
        <dbReference type="ARBA" id="ARBA00022679"/>
    </source>
</evidence>
<evidence type="ECO:0000256" key="2">
    <source>
        <dbReference type="ARBA" id="ARBA00022527"/>
    </source>
</evidence>
<keyword evidence="9" id="KW-1133">Transmembrane helix</keyword>
<keyword evidence="6 7" id="KW-0067">ATP-binding</keyword>
<evidence type="ECO:0000256" key="9">
    <source>
        <dbReference type="SAM" id="Phobius"/>
    </source>
</evidence>
<dbReference type="PROSITE" id="PS00107">
    <property type="entry name" value="PROTEIN_KINASE_ATP"/>
    <property type="match status" value="1"/>
</dbReference>
<keyword evidence="12" id="KW-1185">Reference proteome</keyword>
<dbReference type="PANTHER" id="PTHR43289:SF6">
    <property type="entry name" value="SERINE_THREONINE-PROTEIN KINASE NEKL-3"/>
    <property type="match status" value="1"/>
</dbReference>
<reference evidence="12" key="1">
    <citation type="submission" date="2016-10" db="EMBL/GenBank/DDBJ databases">
        <authorList>
            <person name="Varghese N."/>
            <person name="Submissions S."/>
        </authorList>
    </citation>
    <scope>NUCLEOTIDE SEQUENCE [LARGE SCALE GENOMIC DNA]</scope>
    <source>
        <strain evidence="12">DSM 43163</strain>
    </source>
</reference>
<dbReference type="EMBL" id="FNVO01000004">
    <property type="protein sequence ID" value="SEG29449.1"/>
    <property type="molecule type" value="Genomic_DNA"/>
</dbReference>
<dbReference type="AlphaFoldDB" id="A0A1H5YYT0"/>
<dbReference type="GO" id="GO:0004674">
    <property type="term" value="F:protein serine/threonine kinase activity"/>
    <property type="evidence" value="ECO:0007669"/>
    <property type="project" value="UniProtKB-KW"/>
</dbReference>
<keyword evidence="5 11" id="KW-0418">Kinase</keyword>
<dbReference type="Gene3D" id="3.30.200.20">
    <property type="entry name" value="Phosphorylase Kinase, domain 1"/>
    <property type="match status" value="1"/>
</dbReference>
<dbReference type="PROSITE" id="PS50011">
    <property type="entry name" value="PROTEIN_KINASE_DOM"/>
    <property type="match status" value="1"/>
</dbReference>
<feature type="compositionally biased region" description="Low complexity" evidence="8">
    <location>
        <begin position="362"/>
        <end position="383"/>
    </location>
</feature>
<keyword evidence="9" id="KW-0812">Transmembrane</keyword>
<dbReference type="SUPFAM" id="SSF56112">
    <property type="entry name" value="Protein kinase-like (PK-like)"/>
    <property type="match status" value="1"/>
</dbReference>
<evidence type="ECO:0000256" key="6">
    <source>
        <dbReference type="ARBA" id="ARBA00022840"/>
    </source>
</evidence>
<dbReference type="InterPro" id="IPR011009">
    <property type="entry name" value="Kinase-like_dom_sf"/>
</dbReference>
<organism evidence="11 12">
    <name type="scientific">Thermomonospora echinospora</name>
    <dbReference type="NCBI Taxonomy" id="1992"/>
    <lineage>
        <taxon>Bacteria</taxon>
        <taxon>Bacillati</taxon>
        <taxon>Actinomycetota</taxon>
        <taxon>Actinomycetes</taxon>
        <taxon>Streptosporangiales</taxon>
        <taxon>Thermomonosporaceae</taxon>
        <taxon>Thermomonospora</taxon>
    </lineage>
</organism>
<sequence length="578" mass="59512">MDGWTVPGFTHVEELGRGASGRVMLAVDDITRTKVAIKYLDERLAADPSWLTEYRALARRLSQLEDPGIAELYDFVEGPGSSSAVVMQRIEGVSLRRVLDTQGPTGPLAALAVFGGSLAGLAAAHAAGVVHRDFKPANVLVEADGEVRITDFGIIPPRHARAGEEPPGTPGYLAPELWDGAPASPASDLYAATVLFYECLTGRRPYDTGGTGGRALAALARAHRETPVPIETVPGPLRGLIAAGLAKDPVTRPASAEEFLAGLEEAAVAAYGPSWQAQGRGRLAEMAAAAAAAPPPTAPSRTDSDGSQRPAGSGRRRLGPVVGAAAAVLVIAAALGAVAINSAGGDDEGASGRQTASPTPPTATGSPQPTPSATAPATGAGTALAARIERTAARRPSASFSFRRTGCCGPAVSARGQLRLLNGRDPAYSMLVSGATPQTRRAARTILLGETAYVRIGADWRPVSSASTQRQGYAPLAAEVRRSTSVTSVTALVKESTTLRRSGHVYRGVAPVAELTDGPLFGDLGRATGAKEVSFVLALDSAGLPRQIRITVGTGAKSVVLTTSYAGWGKRVSIKAPR</sequence>
<feature type="transmembrane region" description="Helical" evidence="9">
    <location>
        <begin position="318"/>
        <end position="340"/>
    </location>
</feature>
<dbReference type="RefSeq" id="WP_160146969.1">
    <property type="nucleotide sequence ID" value="NZ_FNVO01000004.1"/>
</dbReference>
<dbReference type="PROSITE" id="PS00108">
    <property type="entry name" value="PROTEIN_KINASE_ST"/>
    <property type="match status" value="1"/>
</dbReference>
<dbReference type="Pfam" id="PF00069">
    <property type="entry name" value="Pkinase"/>
    <property type="match status" value="1"/>
</dbReference>
<feature type="region of interest" description="Disordered" evidence="8">
    <location>
        <begin position="344"/>
        <end position="383"/>
    </location>
</feature>
<evidence type="ECO:0000256" key="8">
    <source>
        <dbReference type="SAM" id="MobiDB-lite"/>
    </source>
</evidence>
<gene>
    <name evidence="11" type="ORF">SAMN04489712_104268</name>
</gene>
<dbReference type="PANTHER" id="PTHR43289">
    <property type="entry name" value="MITOGEN-ACTIVATED PROTEIN KINASE KINASE KINASE 20-RELATED"/>
    <property type="match status" value="1"/>
</dbReference>
<dbReference type="GO" id="GO:0005524">
    <property type="term" value="F:ATP binding"/>
    <property type="evidence" value="ECO:0007669"/>
    <property type="project" value="UniProtKB-UniRule"/>
</dbReference>
<protein>
    <recommendedName>
        <fullName evidence="1">non-specific serine/threonine protein kinase</fullName>
        <ecNumber evidence="1">2.7.11.1</ecNumber>
    </recommendedName>
</protein>
<dbReference type="Gene3D" id="1.10.510.10">
    <property type="entry name" value="Transferase(Phosphotransferase) domain 1"/>
    <property type="match status" value="1"/>
</dbReference>
<evidence type="ECO:0000313" key="12">
    <source>
        <dbReference type="Proteomes" id="UP000236723"/>
    </source>
</evidence>
<keyword evidence="2" id="KW-0723">Serine/threonine-protein kinase</keyword>
<proteinExistence type="predicted"/>
<evidence type="ECO:0000256" key="5">
    <source>
        <dbReference type="ARBA" id="ARBA00022777"/>
    </source>
</evidence>
<dbReference type="Proteomes" id="UP000236723">
    <property type="component" value="Unassembled WGS sequence"/>
</dbReference>
<keyword evidence="4 7" id="KW-0547">Nucleotide-binding</keyword>
<dbReference type="CDD" id="cd14014">
    <property type="entry name" value="STKc_PknB_like"/>
    <property type="match status" value="1"/>
</dbReference>
<dbReference type="InterPro" id="IPR008271">
    <property type="entry name" value="Ser/Thr_kinase_AS"/>
</dbReference>